<dbReference type="SMART" id="SM00865">
    <property type="entry name" value="Tubulin_C"/>
    <property type="match status" value="1"/>
</dbReference>
<dbReference type="PANTHER" id="PTHR30314:SF3">
    <property type="entry name" value="MITOCHONDRIAL DIVISION PROTEIN FSZA"/>
    <property type="match status" value="1"/>
</dbReference>
<gene>
    <name evidence="4" type="ORF">ACFQHR_08750</name>
</gene>
<evidence type="ECO:0000259" key="3">
    <source>
        <dbReference type="SMART" id="SM00865"/>
    </source>
</evidence>
<dbReference type="InterPro" id="IPR008280">
    <property type="entry name" value="Tub_FtsZ_C"/>
</dbReference>
<dbReference type="InterPro" id="IPR045061">
    <property type="entry name" value="FtsZ/CetZ"/>
</dbReference>
<keyword evidence="1" id="KW-0547">Nucleotide-binding</keyword>
<dbReference type="RefSeq" id="WP_153042105.1">
    <property type="nucleotide sequence ID" value="NZ_JBHSYQ010000003.1"/>
</dbReference>
<dbReference type="EMBL" id="JBHSYQ010000003">
    <property type="protein sequence ID" value="MFC6997713.1"/>
    <property type="molecule type" value="Genomic_DNA"/>
</dbReference>
<dbReference type="SUPFAM" id="SSF55307">
    <property type="entry name" value="Tubulin C-terminal domain-like"/>
    <property type="match status" value="1"/>
</dbReference>
<keyword evidence="5" id="KW-1185">Reference proteome</keyword>
<dbReference type="Proteomes" id="UP001596405">
    <property type="component" value="Unassembled WGS sequence"/>
</dbReference>
<evidence type="ECO:0000256" key="1">
    <source>
        <dbReference type="ARBA" id="ARBA00022741"/>
    </source>
</evidence>
<evidence type="ECO:0000313" key="5">
    <source>
        <dbReference type="Proteomes" id="UP001596405"/>
    </source>
</evidence>
<feature type="domain" description="Tubulin/FtsZ 2-layer sandwich" evidence="3">
    <location>
        <begin position="187"/>
        <end position="301"/>
    </location>
</feature>
<protein>
    <recommendedName>
        <fullName evidence="3">Tubulin/FtsZ 2-layer sandwich domain-containing protein</fullName>
    </recommendedName>
</protein>
<dbReference type="PRINTS" id="PR00423">
    <property type="entry name" value="CELLDVISFTSZ"/>
</dbReference>
<comment type="caution">
    <text evidence="4">The sequence shown here is derived from an EMBL/GenBank/DDBJ whole genome shotgun (WGS) entry which is preliminary data.</text>
</comment>
<sequence>MIKLIVTGSNFPDVEEGLHGELLVTSESTPLNSTSVVVPGNKPYKIPVLKLEPAYLSGKIVTKNVLPDVQAFLEEDTEIIFVLIDSSHSSAVLAAPLIAKKAKELGVLTIGVVCLPFSPGDAANALPSDESLLEIRKSYDSILSLFPDTSLGTKEKPNSKMVLQQTRGVIMSTIQSIVHLQDVQTEVNVDLQDVRYVLADAGEALVGTAVASGPGRSACVIEEALGFNGNLNKELSGARKILISVMSGEETELDMEELIEITDAIQAKAGEEAEVIFGHGTDPYLGDNIRVTLIASGFPGK</sequence>
<dbReference type="InterPro" id="IPR024757">
    <property type="entry name" value="FtsZ_C"/>
</dbReference>
<dbReference type="InterPro" id="IPR018316">
    <property type="entry name" value="Tubulin/FtsZ_2-layer-sand-dom"/>
</dbReference>
<evidence type="ECO:0000256" key="2">
    <source>
        <dbReference type="ARBA" id="ARBA00023134"/>
    </source>
</evidence>
<organism evidence="4 5">
    <name type="scientific">Rufibacter roseus</name>
    <dbReference type="NCBI Taxonomy" id="1567108"/>
    <lineage>
        <taxon>Bacteria</taxon>
        <taxon>Pseudomonadati</taxon>
        <taxon>Bacteroidota</taxon>
        <taxon>Cytophagia</taxon>
        <taxon>Cytophagales</taxon>
        <taxon>Hymenobacteraceae</taxon>
        <taxon>Rufibacter</taxon>
    </lineage>
</organism>
<accession>A0ABW2DMC6</accession>
<keyword evidence="2" id="KW-0342">GTP-binding</keyword>
<proteinExistence type="predicted"/>
<name>A0ABW2DMC6_9BACT</name>
<dbReference type="PANTHER" id="PTHR30314">
    <property type="entry name" value="CELL DIVISION PROTEIN FTSZ-RELATED"/>
    <property type="match status" value="1"/>
</dbReference>
<reference evidence="5" key="1">
    <citation type="journal article" date="2019" name="Int. J. Syst. Evol. Microbiol.">
        <title>The Global Catalogue of Microorganisms (GCM) 10K type strain sequencing project: providing services to taxonomists for standard genome sequencing and annotation.</title>
        <authorList>
            <consortium name="The Broad Institute Genomics Platform"/>
            <consortium name="The Broad Institute Genome Sequencing Center for Infectious Disease"/>
            <person name="Wu L."/>
            <person name="Ma J."/>
        </authorList>
    </citation>
    <scope>NUCLEOTIDE SEQUENCE [LARGE SCALE GENOMIC DNA]</scope>
    <source>
        <strain evidence="5">CGMCC 4.7393</strain>
    </source>
</reference>
<dbReference type="Pfam" id="PF12327">
    <property type="entry name" value="FtsZ_C"/>
    <property type="match status" value="1"/>
</dbReference>
<dbReference type="InterPro" id="IPR003008">
    <property type="entry name" value="Tubulin_FtsZ_GTPase"/>
</dbReference>
<evidence type="ECO:0000313" key="4">
    <source>
        <dbReference type="EMBL" id="MFC6997713.1"/>
    </source>
</evidence>
<dbReference type="SUPFAM" id="SSF52490">
    <property type="entry name" value="Tubulin nucleotide-binding domain-like"/>
    <property type="match status" value="1"/>
</dbReference>
<dbReference type="InterPro" id="IPR036525">
    <property type="entry name" value="Tubulin/FtsZ_GTPase_sf"/>
</dbReference>
<dbReference type="Gene3D" id="3.40.50.1440">
    <property type="entry name" value="Tubulin/FtsZ, GTPase domain"/>
    <property type="match status" value="1"/>
</dbReference>